<dbReference type="PANTHER" id="PTHR40039:SF1">
    <property type="entry name" value="PROTEIN DLTD"/>
    <property type="match status" value="1"/>
</dbReference>
<dbReference type="RefSeq" id="WP_209701015.1">
    <property type="nucleotide sequence ID" value="NZ_JAGGLM010000002.1"/>
</dbReference>
<proteinExistence type="inferred from homology"/>
<dbReference type="PANTHER" id="PTHR40039">
    <property type="entry name" value="PROTEIN DLTD"/>
    <property type="match status" value="1"/>
</dbReference>
<comment type="pathway">
    <text evidence="1">Cell wall biogenesis; lipoteichoic acid biosynthesis.</text>
</comment>
<organism evidence="3 4">
    <name type="scientific">Clostridium algifaecis</name>
    <dbReference type="NCBI Taxonomy" id="1472040"/>
    <lineage>
        <taxon>Bacteria</taxon>
        <taxon>Bacillati</taxon>
        <taxon>Bacillota</taxon>
        <taxon>Clostridia</taxon>
        <taxon>Eubacteriales</taxon>
        <taxon>Clostridiaceae</taxon>
        <taxon>Clostridium</taxon>
    </lineage>
</organism>
<keyword evidence="2" id="KW-1133">Transmembrane helix</keyword>
<evidence type="ECO:0000313" key="4">
    <source>
        <dbReference type="Proteomes" id="UP001519307"/>
    </source>
</evidence>
<evidence type="ECO:0000256" key="1">
    <source>
        <dbReference type="PIRNR" id="PIRNR021438"/>
    </source>
</evidence>
<dbReference type="NCBIfam" id="TIGR04092">
    <property type="entry name" value="LTA_DltD"/>
    <property type="match status" value="1"/>
</dbReference>
<comment type="similarity">
    <text evidence="1">Belongs to the DltD family.</text>
</comment>
<keyword evidence="1" id="KW-1003">Cell membrane</keyword>
<keyword evidence="1 2" id="KW-0472">Membrane</keyword>
<keyword evidence="4" id="KW-1185">Reference proteome</keyword>
<accession>A0ABS4KRI1</accession>
<dbReference type="SUPFAM" id="SSF52266">
    <property type="entry name" value="SGNH hydrolase"/>
    <property type="match status" value="1"/>
</dbReference>
<dbReference type="InterPro" id="IPR023896">
    <property type="entry name" value="LTA_DltD"/>
</dbReference>
<name>A0ABS4KRI1_9CLOT</name>
<dbReference type="Pfam" id="PF04914">
    <property type="entry name" value="DltD"/>
    <property type="match status" value="1"/>
</dbReference>
<feature type="transmembrane region" description="Helical" evidence="2">
    <location>
        <begin position="7"/>
        <end position="29"/>
    </location>
</feature>
<dbReference type="PIRSF" id="PIRSF021438">
    <property type="entry name" value="DltD"/>
    <property type="match status" value="1"/>
</dbReference>
<comment type="caution">
    <text evidence="3">The sequence shown here is derived from an EMBL/GenBank/DDBJ whole genome shotgun (WGS) entry which is preliminary data.</text>
</comment>
<protein>
    <recommendedName>
        <fullName evidence="1">Protein DltD</fullName>
    </recommendedName>
</protein>
<keyword evidence="2" id="KW-0812">Transmembrane</keyword>
<sequence>MNKLKSFVLALIIIIALIFCINIYCQSYIKSNISSSFRLYNDIKNESTFIQKNEANSKNLLMLYGSSELGTTNIPSNPMKYFPKKGDDFNVSPIGKGYMQDLAHVIKFAANPALKGKKVAFIVSMQWFLYKDGVPTDDFQMNFSEVQFYEAMKNPLISEDIKNQICKRVYSLVSNNTFYSDVSVYAKLYNSNNFIQKLEFAMLKPYFDIRCSLLEFSNTIKSYRLIQKYKINTNLNTHKLSEIDEKKSFADAEKLGSTLANNNSFYMLNSYYDSFIKNNLSKIKNVNKNVKLTDSKEYEDLETLLKVCKAQGIKPLFILMPVNAKYYDFNGINRSTRTAYFNKTKNLISSYGFDVAEFQNHEYEKYLMEDGMHLGWKGWLYVDKEIDEYYHK</sequence>
<gene>
    <name evidence="3" type="ORF">J2Z42_000761</name>
</gene>
<dbReference type="Proteomes" id="UP001519307">
    <property type="component" value="Unassembled WGS sequence"/>
</dbReference>
<evidence type="ECO:0000256" key="2">
    <source>
        <dbReference type="SAM" id="Phobius"/>
    </source>
</evidence>
<dbReference type="InterPro" id="IPR006998">
    <property type="entry name" value="DltD"/>
</dbReference>
<dbReference type="EMBL" id="JAGGLM010000002">
    <property type="protein sequence ID" value="MBP2032096.1"/>
    <property type="molecule type" value="Genomic_DNA"/>
</dbReference>
<reference evidence="3 4" key="1">
    <citation type="submission" date="2021-03" db="EMBL/GenBank/DDBJ databases">
        <title>Genomic Encyclopedia of Type Strains, Phase IV (KMG-IV): sequencing the most valuable type-strain genomes for metagenomic binning, comparative biology and taxonomic classification.</title>
        <authorList>
            <person name="Goeker M."/>
        </authorList>
    </citation>
    <scope>NUCLEOTIDE SEQUENCE [LARGE SCALE GENOMIC DNA]</scope>
    <source>
        <strain evidence="3 4">DSM 28783</strain>
    </source>
</reference>
<evidence type="ECO:0000313" key="3">
    <source>
        <dbReference type="EMBL" id="MBP2032096.1"/>
    </source>
</evidence>